<evidence type="ECO:0000313" key="4">
    <source>
        <dbReference type="Proteomes" id="UP000799539"/>
    </source>
</evidence>
<feature type="signal peptide" evidence="2">
    <location>
        <begin position="1"/>
        <end position="19"/>
    </location>
</feature>
<keyword evidence="4" id="KW-1185">Reference proteome</keyword>
<dbReference type="AlphaFoldDB" id="A0A6A6F3J7"/>
<name>A0A6A6F3J7_9PEZI</name>
<reference evidence="3" key="1">
    <citation type="journal article" date="2020" name="Stud. Mycol.">
        <title>101 Dothideomycetes genomes: a test case for predicting lifestyles and emergence of pathogens.</title>
        <authorList>
            <person name="Haridas S."/>
            <person name="Albert R."/>
            <person name="Binder M."/>
            <person name="Bloem J."/>
            <person name="Labutti K."/>
            <person name="Salamov A."/>
            <person name="Andreopoulos B."/>
            <person name="Baker S."/>
            <person name="Barry K."/>
            <person name="Bills G."/>
            <person name="Bluhm B."/>
            <person name="Cannon C."/>
            <person name="Castanera R."/>
            <person name="Culley D."/>
            <person name="Daum C."/>
            <person name="Ezra D."/>
            <person name="Gonzalez J."/>
            <person name="Henrissat B."/>
            <person name="Kuo A."/>
            <person name="Liang C."/>
            <person name="Lipzen A."/>
            <person name="Lutzoni F."/>
            <person name="Magnuson J."/>
            <person name="Mondo S."/>
            <person name="Nolan M."/>
            <person name="Ohm R."/>
            <person name="Pangilinan J."/>
            <person name="Park H.-J."/>
            <person name="Ramirez L."/>
            <person name="Alfaro M."/>
            <person name="Sun H."/>
            <person name="Tritt A."/>
            <person name="Yoshinaga Y."/>
            <person name="Zwiers L.-H."/>
            <person name="Turgeon B."/>
            <person name="Goodwin S."/>
            <person name="Spatafora J."/>
            <person name="Crous P."/>
            <person name="Grigoriev I."/>
        </authorList>
    </citation>
    <scope>NUCLEOTIDE SEQUENCE</scope>
    <source>
        <strain evidence="3">SCOH1-5</strain>
    </source>
</reference>
<dbReference type="Gene3D" id="3.50.4.10">
    <property type="entry name" value="Hepatocyte Growth Factor"/>
    <property type="match status" value="1"/>
</dbReference>
<dbReference type="OrthoDB" id="3649437at2759"/>
<organism evidence="3 4">
    <name type="scientific">Cercospora zeae-maydis SCOH1-5</name>
    <dbReference type="NCBI Taxonomy" id="717836"/>
    <lineage>
        <taxon>Eukaryota</taxon>
        <taxon>Fungi</taxon>
        <taxon>Dikarya</taxon>
        <taxon>Ascomycota</taxon>
        <taxon>Pezizomycotina</taxon>
        <taxon>Dothideomycetes</taxon>
        <taxon>Dothideomycetidae</taxon>
        <taxon>Mycosphaerellales</taxon>
        <taxon>Mycosphaerellaceae</taxon>
        <taxon>Cercospora</taxon>
    </lineage>
</organism>
<dbReference type="EMBL" id="ML992700">
    <property type="protein sequence ID" value="KAF2207800.1"/>
    <property type="molecule type" value="Genomic_DNA"/>
</dbReference>
<proteinExistence type="predicted"/>
<evidence type="ECO:0000256" key="1">
    <source>
        <dbReference type="SAM" id="MobiDB-lite"/>
    </source>
</evidence>
<feature type="compositionally biased region" description="Low complexity" evidence="1">
    <location>
        <begin position="228"/>
        <end position="243"/>
    </location>
</feature>
<accession>A0A6A6F3J7</accession>
<feature type="region of interest" description="Disordered" evidence="1">
    <location>
        <begin position="224"/>
        <end position="252"/>
    </location>
</feature>
<gene>
    <name evidence="3" type="ORF">CERZMDRAFT_102066</name>
</gene>
<evidence type="ECO:0000256" key="2">
    <source>
        <dbReference type="SAM" id="SignalP"/>
    </source>
</evidence>
<protein>
    <recommendedName>
        <fullName evidence="5">Apple domain-containing protein</fullName>
    </recommendedName>
</protein>
<evidence type="ECO:0008006" key="5">
    <source>
        <dbReference type="Google" id="ProtNLM"/>
    </source>
</evidence>
<keyword evidence="2" id="KW-0732">Signal</keyword>
<sequence>MAILRVFALAASLMGLAVAQNEPGSAEGLTCPESNNREYIAPSGARFLVECYIDHLGGDLLMQSVTTFQQCVDACDRTSGCVDVSFQGAACYMKASVGRAVRSDTVYGARLISPPTIAPAFPLCPASNGTNYTTAGNKTFRVECGIDYVDLTSQYLDVVNLGRDGESGERWLQQCIEECGKAPNCVDISLSGSACYLKDTLEGTTVSYNDDVFGARLINPTPPLVPRPTSSASWPSTSATSVAPPAPPSPTATPIQCGGLNPANGTLYFDTTSGINKTFIIECGVDYATERDELLSATDLLGGSGELWLTECISLCARTARCVDISLSGRACYLKSNVAGREIVRQSETFGGARLLSPLPGSESVGNTTTVSPPYPTPVPANATSVVVPANGTSAAVTLTSPEASATGSSVEIITVTPLPATATSVATTTTTSRAGVSTSSLLTSTRVSSAPPSATSAAAVCRIDTTPQCPACNRKFMKFEDLEDPDTSYNFRIQCGVEYLNGAMEGGGLGYRGTTGFRACSEDCAYTPGCFAVAYFPQTGLCSFSSTIDAGARANSSVWAAYSMDY</sequence>
<dbReference type="Proteomes" id="UP000799539">
    <property type="component" value="Unassembled WGS sequence"/>
</dbReference>
<evidence type="ECO:0000313" key="3">
    <source>
        <dbReference type="EMBL" id="KAF2207800.1"/>
    </source>
</evidence>
<feature type="chain" id="PRO_5025554490" description="Apple domain-containing protein" evidence="2">
    <location>
        <begin position="20"/>
        <end position="567"/>
    </location>
</feature>